<proteinExistence type="predicted"/>
<evidence type="ECO:0000313" key="3">
    <source>
        <dbReference type="Proteomes" id="UP001281761"/>
    </source>
</evidence>
<protein>
    <submittedName>
        <fullName evidence="2">Uncharacterized protein</fullName>
    </submittedName>
</protein>
<feature type="compositionally biased region" description="Polar residues" evidence="1">
    <location>
        <begin position="29"/>
        <end position="43"/>
    </location>
</feature>
<evidence type="ECO:0000313" key="2">
    <source>
        <dbReference type="EMBL" id="KAK2954456.1"/>
    </source>
</evidence>
<dbReference type="Proteomes" id="UP001281761">
    <property type="component" value="Unassembled WGS sequence"/>
</dbReference>
<feature type="region of interest" description="Disordered" evidence="1">
    <location>
        <begin position="1"/>
        <end position="60"/>
    </location>
</feature>
<gene>
    <name evidence="2" type="ORF">BLNAU_10624</name>
</gene>
<sequence>MYYRNLKQSEEPEQPFFTILAPPVPAPQEASQPENQENSQQVPASPPVKKCKHKSKRWQRKIRKTHYERKNANQLCTVVSAAGSAARHTKGSVPKRRASLTRRMKKRSETEIAEDIIKKKDAKRQQKA</sequence>
<evidence type="ECO:0000256" key="1">
    <source>
        <dbReference type="SAM" id="MobiDB-lite"/>
    </source>
</evidence>
<feature type="region of interest" description="Disordered" evidence="1">
    <location>
        <begin position="82"/>
        <end position="128"/>
    </location>
</feature>
<reference evidence="2 3" key="1">
    <citation type="journal article" date="2022" name="bioRxiv">
        <title>Genomics of Preaxostyla Flagellates Illuminates Evolutionary Transitions and the Path Towards Mitochondrial Loss.</title>
        <authorList>
            <person name="Novak L.V.F."/>
            <person name="Treitli S.C."/>
            <person name="Pyrih J."/>
            <person name="Halakuc P."/>
            <person name="Pipaliya S.V."/>
            <person name="Vacek V."/>
            <person name="Brzon O."/>
            <person name="Soukal P."/>
            <person name="Eme L."/>
            <person name="Dacks J.B."/>
            <person name="Karnkowska A."/>
            <person name="Elias M."/>
            <person name="Hampl V."/>
        </authorList>
    </citation>
    <scope>NUCLEOTIDE SEQUENCE [LARGE SCALE GENOMIC DNA]</scope>
    <source>
        <strain evidence="2">NAU3</strain>
        <tissue evidence="2">Gut</tissue>
    </source>
</reference>
<dbReference type="EMBL" id="JARBJD010000078">
    <property type="protein sequence ID" value="KAK2954456.1"/>
    <property type="molecule type" value="Genomic_DNA"/>
</dbReference>
<feature type="compositionally biased region" description="Basic residues" evidence="1">
    <location>
        <begin position="87"/>
        <end position="106"/>
    </location>
</feature>
<feature type="compositionally biased region" description="Basic residues" evidence="1">
    <location>
        <begin position="49"/>
        <end position="60"/>
    </location>
</feature>
<accession>A0ABQ9XPU9</accession>
<keyword evidence="3" id="KW-1185">Reference proteome</keyword>
<feature type="compositionally biased region" description="Basic and acidic residues" evidence="1">
    <location>
        <begin position="107"/>
        <end position="119"/>
    </location>
</feature>
<comment type="caution">
    <text evidence="2">The sequence shown here is derived from an EMBL/GenBank/DDBJ whole genome shotgun (WGS) entry which is preliminary data.</text>
</comment>
<name>A0ABQ9XPU9_9EUKA</name>
<organism evidence="2 3">
    <name type="scientific">Blattamonas nauphoetae</name>
    <dbReference type="NCBI Taxonomy" id="2049346"/>
    <lineage>
        <taxon>Eukaryota</taxon>
        <taxon>Metamonada</taxon>
        <taxon>Preaxostyla</taxon>
        <taxon>Oxymonadida</taxon>
        <taxon>Blattamonas</taxon>
    </lineage>
</organism>